<accession>A0A1M7ZCJ5</accession>
<evidence type="ECO:0000313" key="2">
    <source>
        <dbReference type="Proteomes" id="UP000184609"/>
    </source>
</evidence>
<dbReference type="EMBL" id="FRXN01000003">
    <property type="protein sequence ID" value="SHO62580.1"/>
    <property type="molecule type" value="Genomic_DNA"/>
</dbReference>
<dbReference type="OrthoDB" id="662693at2"/>
<evidence type="ECO:0000313" key="1">
    <source>
        <dbReference type="EMBL" id="SHO62580.1"/>
    </source>
</evidence>
<dbReference type="RefSeq" id="WP_073571836.1">
    <property type="nucleotide sequence ID" value="NZ_FRXN01000003.1"/>
</dbReference>
<dbReference type="Proteomes" id="UP000184609">
    <property type="component" value="Unassembled WGS sequence"/>
</dbReference>
<reference evidence="2" key="1">
    <citation type="submission" date="2016-12" db="EMBL/GenBank/DDBJ databases">
        <authorList>
            <person name="Varghese N."/>
            <person name="Submissions S."/>
        </authorList>
    </citation>
    <scope>NUCLEOTIDE SEQUENCE [LARGE SCALE GENOMIC DNA]</scope>
    <source>
        <strain evidence="2">DSM 25035</strain>
    </source>
</reference>
<dbReference type="STRING" id="1073327.SAMN04488108_2172"/>
<sequence>MIVLKNKLPFIFLLLTFIAGFSELNAQTPLFASDEILDLKLKFSVKDIRSNSNDSTYVDEVLWFKNEVGEWEELEVEMRTRGNFRLTNCYFPPLRLKFKKKRREGTVFEENKSLKLVMPCSRAKNADAYIAKEFMCYKMMEEVTPYTFSTRMVRIYFENEDDKKEEEVELFGFLIEDDDDVADRFNAEIVDDKKILGTLLEDSAAVRHDIFQYMIGNTDFSGLFKHNQKVMQLDERTVIPLAYDFDMTGFVNPPYAQVSNLVEIESVTERLYRGFCRDEALFQAIRAEFLEKELTMFSIVDDHQEWMSNGEKKEVERFLGEFYAIMKNDKAFDKSIISACRSY</sequence>
<keyword evidence="2" id="KW-1185">Reference proteome</keyword>
<protein>
    <submittedName>
        <fullName evidence="1">Uncharacterized protein</fullName>
    </submittedName>
</protein>
<name>A0A1M7ZCJ5_9BACT</name>
<dbReference type="AlphaFoldDB" id="A0A1M7ZCJ5"/>
<organism evidence="1 2">
    <name type="scientific">Algoriphagus zhangzhouensis</name>
    <dbReference type="NCBI Taxonomy" id="1073327"/>
    <lineage>
        <taxon>Bacteria</taxon>
        <taxon>Pseudomonadati</taxon>
        <taxon>Bacteroidota</taxon>
        <taxon>Cytophagia</taxon>
        <taxon>Cytophagales</taxon>
        <taxon>Cyclobacteriaceae</taxon>
        <taxon>Algoriphagus</taxon>
    </lineage>
</organism>
<gene>
    <name evidence="1" type="ORF">SAMN04488108_2172</name>
</gene>
<proteinExistence type="predicted"/>